<evidence type="ECO:0000256" key="6">
    <source>
        <dbReference type="ARBA" id="ARBA00022989"/>
    </source>
</evidence>
<protein>
    <submittedName>
        <fullName evidence="9">AEC family transporter</fullName>
    </submittedName>
</protein>
<reference evidence="9 10" key="1">
    <citation type="submission" date="2023-06" db="EMBL/GenBank/DDBJ databases">
        <title>Draft genome sequence of Gleimia hominis type strain CCUG 57540T.</title>
        <authorList>
            <person name="Salva-Serra F."/>
            <person name="Cardew S."/>
            <person name="Jensie Markopoulos S."/>
            <person name="Ohlen M."/>
            <person name="Inganas E."/>
            <person name="Svensson-Stadler L."/>
            <person name="Moore E.R.B."/>
        </authorList>
    </citation>
    <scope>NUCLEOTIDE SEQUENCE [LARGE SCALE GENOMIC DNA]</scope>
    <source>
        <strain evidence="9 10">CCUG 57540</strain>
    </source>
</reference>
<evidence type="ECO:0000256" key="5">
    <source>
        <dbReference type="ARBA" id="ARBA00022692"/>
    </source>
</evidence>
<dbReference type="PANTHER" id="PTHR36838:SF3">
    <property type="entry name" value="TRANSPORTER AUXIN EFFLUX CARRIER EC FAMILY"/>
    <property type="match status" value="1"/>
</dbReference>
<organism evidence="9 10">
    <name type="scientific">Gleimia hominis</name>
    <dbReference type="NCBI Taxonomy" id="595468"/>
    <lineage>
        <taxon>Bacteria</taxon>
        <taxon>Bacillati</taxon>
        <taxon>Actinomycetota</taxon>
        <taxon>Actinomycetes</taxon>
        <taxon>Actinomycetales</taxon>
        <taxon>Actinomycetaceae</taxon>
        <taxon>Gleimia</taxon>
    </lineage>
</organism>
<proteinExistence type="inferred from homology"/>
<evidence type="ECO:0000256" key="7">
    <source>
        <dbReference type="ARBA" id="ARBA00023136"/>
    </source>
</evidence>
<keyword evidence="10" id="KW-1185">Reference proteome</keyword>
<feature type="transmembrane region" description="Helical" evidence="8">
    <location>
        <begin position="224"/>
        <end position="247"/>
    </location>
</feature>
<evidence type="ECO:0000256" key="1">
    <source>
        <dbReference type="ARBA" id="ARBA00004651"/>
    </source>
</evidence>
<evidence type="ECO:0000256" key="4">
    <source>
        <dbReference type="ARBA" id="ARBA00022475"/>
    </source>
</evidence>
<comment type="subcellular location">
    <subcellularLocation>
        <location evidence="1">Cell membrane</location>
        <topology evidence="1">Multi-pass membrane protein</topology>
    </subcellularLocation>
</comment>
<feature type="transmembrane region" description="Helical" evidence="8">
    <location>
        <begin position="160"/>
        <end position="181"/>
    </location>
</feature>
<evidence type="ECO:0000256" key="8">
    <source>
        <dbReference type="SAM" id="Phobius"/>
    </source>
</evidence>
<comment type="similarity">
    <text evidence="2">Belongs to the auxin efflux carrier (TC 2.A.69) family.</text>
</comment>
<dbReference type="InterPro" id="IPR004776">
    <property type="entry name" value="Mem_transp_PIN-like"/>
</dbReference>
<feature type="transmembrane region" description="Helical" evidence="8">
    <location>
        <begin position="94"/>
        <end position="119"/>
    </location>
</feature>
<name>A0ABU3IAP8_9ACTO</name>
<dbReference type="EMBL" id="JASXSX010000001">
    <property type="protein sequence ID" value="MDT3767459.1"/>
    <property type="molecule type" value="Genomic_DNA"/>
</dbReference>
<comment type="caution">
    <text evidence="9">The sequence shown here is derived from an EMBL/GenBank/DDBJ whole genome shotgun (WGS) entry which is preliminary data.</text>
</comment>
<keyword evidence="4" id="KW-1003">Cell membrane</keyword>
<keyword evidence="3" id="KW-0813">Transport</keyword>
<feature type="transmembrane region" description="Helical" evidence="8">
    <location>
        <begin position="6"/>
        <end position="22"/>
    </location>
</feature>
<evidence type="ECO:0000313" key="10">
    <source>
        <dbReference type="Proteomes" id="UP001247542"/>
    </source>
</evidence>
<dbReference type="Pfam" id="PF03547">
    <property type="entry name" value="Mem_trans"/>
    <property type="match status" value="1"/>
</dbReference>
<dbReference type="Gene3D" id="1.20.1530.20">
    <property type="match status" value="1"/>
</dbReference>
<evidence type="ECO:0000313" key="9">
    <source>
        <dbReference type="EMBL" id="MDT3767459.1"/>
    </source>
</evidence>
<gene>
    <name evidence="9" type="ORF">QS713_05205</name>
</gene>
<dbReference type="RefSeq" id="WP_313273042.1">
    <property type="nucleotide sequence ID" value="NZ_JASXSX010000001.1"/>
</dbReference>
<keyword evidence="7 8" id="KW-0472">Membrane</keyword>
<feature type="transmembrane region" description="Helical" evidence="8">
    <location>
        <begin position="65"/>
        <end position="87"/>
    </location>
</feature>
<dbReference type="InterPro" id="IPR038770">
    <property type="entry name" value="Na+/solute_symporter_sf"/>
</dbReference>
<keyword evidence="6 8" id="KW-1133">Transmembrane helix</keyword>
<keyword evidence="5 8" id="KW-0812">Transmembrane</keyword>
<feature type="transmembrane region" description="Helical" evidence="8">
    <location>
        <begin position="253"/>
        <end position="274"/>
    </location>
</feature>
<accession>A0ABU3IAP8</accession>
<feature type="transmembrane region" description="Helical" evidence="8">
    <location>
        <begin position="286"/>
        <end position="305"/>
    </location>
</feature>
<dbReference type="PANTHER" id="PTHR36838">
    <property type="entry name" value="AUXIN EFFLUX CARRIER FAMILY PROTEIN"/>
    <property type="match status" value="1"/>
</dbReference>
<feature type="transmembrane region" description="Helical" evidence="8">
    <location>
        <begin position="34"/>
        <end position="53"/>
    </location>
</feature>
<evidence type="ECO:0000256" key="2">
    <source>
        <dbReference type="ARBA" id="ARBA00010145"/>
    </source>
</evidence>
<feature type="transmembrane region" description="Helical" evidence="8">
    <location>
        <begin position="125"/>
        <end position="148"/>
    </location>
</feature>
<dbReference type="Proteomes" id="UP001247542">
    <property type="component" value="Unassembled WGS sequence"/>
</dbReference>
<evidence type="ECO:0000256" key="3">
    <source>
        <dbReference type="ARBA" id="ARBA00022448"/>
    </source>
</evidence>
<sequence length="311" mass="32604">MGQIIQGILAITIIMFVGWLARRTGAIRTESSAVLTDVVYWIATPALLFHTIISSNVRAVIGKPMLVAAGCGVAAALFFVLVSIVFIRPTGSDLAVGAMCGSLNNAAHVGIPIAVYVLGSAIHGVPVMVFQLGFFTPMFFVLVDFVSSDRKPTICSVTKTVLTNPMVIAAVLGFACAWWRIRVPTLLIESSEMLGHAAPALVLIAFGASMVGKRLRVRSEQGHLIALAVVSKLVVQPLAAFGLGYALDLRSTSLMAVTIMAALPAAQNCFIAAVRARAGVKLAQGAVLITTIGSLFVCLAIAYAFHLAGVV</sequence>
<feature type="transmembrane region" description="Helical" evidence="8">
    <location>
        <begin position="193"/>
        <end position="212"/>
    </location>
</feature>